<feature type="region of interest" description="Disordered" evidence="1">
    <location>
        <begin position="101"/>
        <end position="124"/>
    </location>
</feature>
<protein>
    <recommendedName>
        <fullName evidence="2">F-box associated beta-propeller type 3 domain-containing protein</fullName>
    </recommendedName>
</protein>
<dbReference type="AlphaFoldDB" id="A0ABC9F065"/>
<sequence>MESPPTSLALKRSRLLPPANDGASTTRRPRPLLAAAVYDVADFSRVDVRLVDVSSGAVAARLDGLRGGRGAHLGAAGGLVCLVGAAAVRLLDPATGAATDIATAPGDTTPTAHGHGQRTPPPSHVFGHVPATGEYKLLRIHAAAAPGQSQSCEILTLVGEQPTRWRPAASPPAPVAVASYRNKAVARGVAHFLPSPPSLFQHGAAAECDAVASFDLATEAWRPSLLRGPLSSSASGSGGRQVCRGHLSLAVLSGGLAMVHHDYYAGGCIDVWMLADVEKGTTWVRTHSLRLSSVLRGWDGQMVAAGDRESLAQPLAVMEDGRIALWVEVKGLVRVFDPRTGVCTEVADMGRFSNVVGLCTAAIGNSD</sequence>
<feature type="region of interest" description="Disordered" evidence="1">
    <location>
        <begin position="1"/>
        <end position="27"/>
    </location>
</feature>
<dbReference type="Proteomes" id="UP001497457">
    <property type="component" value="Chromosome 5rd"/>
</dbReference>
<evidence type="ECO:0000313" key="4">
    <source>
        <dbReference type="Proteomes" id="UP001497457"/>
    </source>
</evidence>
<evidence type="ECO:0000256" key="1">
    <source>
        <dbReference type="SAM" id="MobiDB-lite"/>
    </source>
</evidence>
<evidence type="ECO:0000313" key="3">
    <source>
        <dbReference type="EMBL" id="CAL5066304.1"/>
    </source>
</evidence>
<reference evidence="3" key="1">
    <citation type="submission" date="2024-10" db="EMBL/GenBank/DDBJ databases">
        <authorList>
            <person name="Ryan C."/>
        </authorList>
    </citation>
    <scope>NUCLEOTIDE SEQUENCE [LARGE SCALE GENOMIC DNA]</scope>
</reference>
<proteinExistence type="predicted"/>
<evidence type="ECO:0000259" key="2">
    <source>
        <dbReference type="Pfam" id="PF08268"/>
    </source>
</evidence>
<dbReference type="Pfam" id="PF08268">
    <property type="entry name" value="FBA_3"/>
    <property type="match status" value="1"/>
</dbReference>
<dbReference type="SUPFAM" id="SSF63829">
    <property type="entry name" value="Calcium-dependent phosphotriesterase"/>
    <property type="match status" value="1"/>
</dbReference>
<dbReference type="InterPro" id="IPR013187">
    <property type="entry name" value="F-box-assoc_dom_typ3"/>
</dbReference>
<gene>
    <name evidence="3" type="ORF">URODEC1_LOCUS100373</name>
</gene>
<keyword evidence="4" id="KW-1185">Reference proteome</keyword>
<accession>A0ABC9F065</accession>
<dbReference type="EMBL" id="OZ075115">
    <property type="protein sequence ID" value="CAL5066304.1"/>
    <property type="molecule type" value="Genomic_DNA"/>
</dbReference>
<organism evidence="3 4">
    <name type="scientific">Urochloa decumbens</name>
    <dbReference type="NCBI Taxonomy" id="240449"/>
    <lineage>
        <taxon>Eukaryota</taxon>
        <taxon>Viridiplantae</taxon>
        <taxon>Streptophyta</taxon>
        <taxon>Embryophyta</taxon>
        <taxon>Tracheophyta</taxon>
        <taxon>Spermatophyta</taxon>
        <taxon>Magnoliopsida</taxon>
        <taxon>Liliopsida</taxon>
        <taxon>Poales</taxon>
        <taxon>Poaceae</taxon>
        <taxon>PACMAD clade</taxon>
        <taxon>Panicoideae</taxon>
        <taxon>Panicodae</taxon>
        <taxon>Paniceae</taxon>
        <taxon>Melinidinae</taxon>
        <taxon>Urochloa</taxon>
    </lineage>
</organism>
<dbReference type="PANTHER" id="PTHR31111">
    <property type="entry name" value="BNAA05G37150D PROTEIN-RELATED"/>
    <property type="match status" value="1"/>
</dbReference>
<feature type="domain" description="F-box associated beta-propeller type 3" evidence="2">
    <location>
        <begin position="77"/>
        <end position="286"/>
    </location>
</feature>
<name>A0ABC9F065_9POAL</name>
<dbReference type="PANTHER" id="PTHR31111:SF133">
    <property type="entry name" value="OS07G0196600 PROTEIN"/>
    <property type="match status" value="1"/>
</dbReference>